<dbReference type="EMBL" id="JADCNM010000001">
    <property type="protein sequence ID" value="KAG0502591.1"/>
    <property type="molecule type" value="Genomic_DNA"/>
</dbReference>
<proteinExistence type="inferred from homology"/>
<accession>A0A835SA76</accession>
<dbReference type="Pfam" id="PF01167">
    <property type="entry name" value="Tub"/>
    <property type="match status" value="1"/>
</dbReference>
<dbReference type="PRINTS" id="PR01573">
    <property type="entry name" value="SUPERTUBBY"/>
</dbReference>
<comment type="caution">
    <text evidence="4">The sequence shown here is derived from an EMBL/GenBank/DDBJ whole genome shotgun (WGS) entry which is preliminary data.</text>
</comment>
<comment type="similarity">
    <text evidence="1">Belongs to the TUB family.</text>
</comment>
<dbReference type="PANTHER" id="PTHR16517:SF131">
    <property type="entry name" value="TUBBY-LIKE PROTEIN 8"/>
    <property type="match status" value="1"/>
</dbReference>
<feature type="domain" description="Tubby C-terminal" evidence="3">
    <location>
        <begin position="78"/>
        <end position="324"/>
    </location>
</feature>
<sequence>MDKENTDPFKGKKLPLHPMAPKSQPFVQLVEPVDSTRVSNPPSVPLSSSSDVWHFSDADAAPASSWSTLPNRSLLCRALPLDVGKCTCFIAKEILDGYSCYALYTNEGHGRQDRKLALARHRRRNGRSEFIIAENSKGLLSSSDEGFLATITSNLMGSKYQIWDQERKPHSLQSQSGHLLGVVRFASTITTLTGSFRSMRACIPKEKSTQLKVTNVVPYRFQHNSCFPKDWEERKKKTSEQLFTRKPNYNPVAKRYELDFGERDGRTGYKIQTSVKNFQLTLGDKGRQTILQFGRIGKSRFLMDYRYPLSGYQAFSICLASMDSKLCDRKVEIDDAEKDQQGQHRQEETVALEQGRTASELVTMPSG</sequence>
<dbReference type="AlphaFoldDB" id="A0A835SA76"/>
<dbReference type="OrthoDB" id="8775810at2759"/>
<dbReference type="Proteomes" id="UP000639772">
    <property type="component" value="Chromosome 1"/>
</dbReference>
<organism evidence="4 5">
    <name type="scientific">Vanilla planifolia</name>
    <name type="common">Vanilla</name>
    <dbReference type="NCBI Taxonomy" id="51239"/>
    <lineage>
        <taxon>Eukaryota</taxon>
        <taxon>Viridiplantae</taxon>
        <taxon>Streptophyta</taxon>
        <taxon>Embryophyta</taxon>
        <taxon>Tracheophyta</taxon>
        <taxon>Spermatophyta</taxon>
        <taxon>Magnoliopsida</taxon>
        <taxon>Liliopsida</taxon>
        <taxon>Asparagales</taxon>
        <taxon>Orchidaceae</taxon>
        <taxon>Vanilloideae</taxon>
        <taxon>Vanilleae</taxon>
        <taxon>Vanilla</taxon>
    </lineage>
</organism>
<dbReference type="Gene3D" id="3.20.90.10">
    <property type="entry name" value="Tubby Protein, Chain A"/>
    <property type="match status" value="1"/>
</dbReference>
<reference evidence="4 5" key="1">
    <citation type="journal article" date="2020" name="Nat. Food">
        <title>A phased Vanilla planifolia genome enables genetic improvement of flavour and production.</title>
        <authorList>
            <person name="Hasing T."/>
            <person name="Tang H."/>
            <person name="Brym M."/>
            <person name="Khazi F."/>
            <person name="Huang T."/>
            <person name="Chambers A.H."/>
        </authorList>
    </citation>
    <scope>NUCLEOTIDE SEQUENCE [LARGE SCALE GENOMIC DNA]</scope>
    <source>
        <tissue evidence="4">Leaf</tissue>
    </source>
</reference>
<feature type="region of interest" description="Disordered" evidence="2">
    <location>
        <begin position="336"/>
        <end position="367"/>
    </location>
</feature>
<feature type="region of interest" description="Disordered" evidence="2">
    <location>
        <begin position="1"/>
        <end position="23"/>
    </location>
</feature>
<evidence type="ECO:0000256" key="2">
    <source>
        <dbReference type="SAM" id="MobiDB-lite"/>
    </source>
</evidence>
<feature type="compositionally biased region" description="Basic and acidic residues" evidence="2">
    <location>
        <begin position="336"/>
        <end position="348"/>
    </location>
</feature>
<dbReference type="InterPro" id="IPR000007">
    <property type="entry name" value="Tubby_C"/>
</dbReference>
<dbReference type="PANTHER" id="PTHR16517">
    <property type="entry name" value="TUBBY-RELATED"/>
    <property type="match status" value="1"/>
</dbReference>
<dbReference type="InterPro" id="IPR025659">
    <property type="entry name" value="Tubby-like_C"/>
</dbReference>
<protein>
    <recommendedName>
        <fullName evidence="3">Tubby C-terminal domain-containing protein</fullName>
    </recommendedName>
</protein>
<gene>
    <name evidence="4" type="ORF">HPP92_002663</name>
</gene>
<evidence type="ECO:0000313" key="5">
    <source>
        <dbReference type="Proteomes" id="UP000639772"/>
    </source>
</evidence>
<feature type="compositionally biased region" description="Basic and acidic residues" evidence="2">
    <location>
        <begin position="1"/>
        <end position="10"/>
    </location>
</feature>
<evidence type="ECO:0000256" key="1">
    <source>
        <dbReference type="ARBA" id="ARBA00007129"/>
    </source>
</evidence>
<dbReference type="SUPFAM" id="SSF54518">
    <property type="entry name" value="Tubby C-terminal domain-like"/>
    <property type="match status" value="1"/>
</dbReference>
<evidence type="ECO:0000313" key="4">
    <source>
        <dbReference type="EMBL" id="KAG0502591.1"/>
    </source>
</evidence>
<name>A0A835SA76_VANPL</name>
<evidence type="ECO:0000259" key="3">
    <source>
        <dbReference type="Pfam" id="PF01167"/>
    </source>
</evidence>